<dbReference type="Pfam" id="PF02321">
    <property type="entry name" value="OEP"/>
    <property type="match status" value="2"/>
</dbReference>
<keyword evidence="2 3" id="KW-0449">Lipoprotein</keyword>
<organism evidence="3 4">
    <name type="scientific">Pseudoduganella lurida</name>
    <dbReference type="NCBI Taxonomy" id="1036180"/>
    <lineage>
        <taxon>Bacteria</taxon>
        <taxon>Pseudomonadati</taxon>
        <taxon>Pseudomonadota</taxon>
        <taxon>Betaproteobacteria</taxon>
        <taxon>Burkholderiales</taxon>
        <taxon>Oxalobacteraceae</taxon>
        <taxon>Telluria group</taxon>
        <taxon>Pseudoduganella</taxon>
    </lineage>
</organism>
<comment type="subcellular location">
    <subcellularLocation>
        <location evidence="2">Cell membrane</location>
        <topology evidence="2">Lipid-anchor</topology>
    </subcellularLocation>
</comment>
<evidence type="ECO:0000256" key="2">
    <source>
        <dbReference type="RuleBase" id="RU362097"/>
    </source>
</evidence>
<dbReference type="EMBL" id="VLLB01000005">
    <property type="protein sequence ID" value="TWI64404.1"/>
    <property type="molecule type" value="Genomic_DNA"/>
</dbReference>
<keyword evidence="4" id="KW-1185">Reference proteome</keyword>
<reference evidence="3 4" key="1">
    <citation type="journal article" date="2015" name="Stand. Genomic Sci.">
        <title>Genomic Encyclopedia of Bacterial and Archaeal Type Strains, Phase III: the genomes of soil and plant-associated and newly described type strains.</title>
        <authorList>
            <person name="Whitman W.B."/>
            <person name="Woyke T."/>
            <person name="Klenk H.P."/>
            <person name="Zhou Y."/>
            <person name="Lilburn T.G."/>
            <person name="Beck B.J."/>
            <person name="De Vos P."/>
            <person name="Vandamme P."/>
            <person name="Eisen J.A."/>
            <person name="Garrity G."/>
            <person name="Hugenholtz P."/>
            <person name="Kyrpides N.C."/>
        </authorList>
    </citation>
    <scope>NUCLEOTIDE SEQUENCE [LARGE SCALE GENOMIC DNA]</scope>
    <source>
        <strain evidence="3 4">CGMCC 1.10822</strain>
    </source>
</reference>
<name>A0A562R772_9BURK</name>
<dbReference type="SUPFAM" id="SSF56954">
    <property type="entry name" value="Outer membrane efflux proteins (OEP)"/>
    <property type="match status" value="1"/>
</dbReference>
<comment type="caution">
    <text evidence="3">The sequence shown here is derived from an EMBL/GenBank/DDBJ whole genome shotgun (WGS) entry which is preliminary data.</text>
</comment>
<gene>
    <name evidence="3" type="ORF">IP91_03174</name>
</gene>
<accession>A0A562R772</accession>
<evidence type="ECO:0000313" key="3">
    <source>
        <dbReference type="EMBL" id="TWI64404.1"/>
    </source>
</evidence>
<feature type="signal peptide" evidence="2">
    <location>
        <begin position="1"/>
        <end position="22"/>
    </location>
</feature>
<dbReference type="Proteomes" id="UP000318431">
    <property type="component" value="Unassembled WGS sequence"/>
</dbReference>
<dbReference type="GO" id="GO:0005886">
    <property type="term" value="C:plasma membrane"/>
    <property type="evidence" value="ECO:0007669"/>
    <property type="project" value="UniProtKB-SubCell"/>
</dbReference>
<dbReference type="PROSITE" id="PS51257">
    <property type="entry name" value="PROKAR_LIPOPROTEIN"/>
    <property type="match status" value="1"/>
</dbReference>
<keyword evidence="2" id="KW-0564">Palmitate</keyword>
<keyword evidence="2" id="KW-0732">Signal</keyword>
<dbReference type="PANTHER" id="PTHR30203:SF29">
    <property type="entry name" value="PROTEIN CYAE"/>
    <property type="match status" value="1"/>
</dbReference>
<comment type="similarity">
    <text evidence="1 2">Belongs to the outer membrane factor (OMF) (TC 1.B.17) family.</text>
</comment>
<proteinExistence type="inferred from homology"/>
<evidence type="ECO:0000256" key="1">
    <source>
        <dbReference type="ARBA" id="ARBA00007613"/>
    </source>
</evidence>
<keyword evidence="2" id="KW-1134">Transmembrane beta strand</keyword>
<sequence>MRYLPRAAATALAVAMALSACAVSGPAPQVDAQQPPQWQAPLPHQGSINQLSGWWRSQGDPLLARLVDAAQAVSPTIASARTRIASAREQRVAAGAALAPSLDAIVTSSRTSQQSTSLPVNTTSQALLQASWEIDVFGANRAVRDAAQARLEGAQAGWHDARVSVAAETANTYYDLRACERLLDVARQDAASRADTARLTELTAKAGFQAPADAALSRASAADAANRELAQRAQCDVDVKALVALTAIAEPELRSSLAAAASDLTPAQGIAIDSLPAQTLAQRPDVFTAEREVAASSFEVGGARAQRYPRLSIAGSIGRGQIRAGGESVTANTWNIGPVQVSLPLFDAGRRRASVEAAQERYEAAVTTYRGSVRQAVREVEEALVNLQSTDLRTVQAQTALEGYRAAFTAVDDRYRNGMATLFELEDARRTRLAAENAMVAVQRERSAAWIALYRAAGGGWNRNDLTATASTSASN</sequence>
<evidence type="ECO:0000313" key="4">
    <source>
        <dbReference type="Proteomes" id="UP000318431"/>
    </source>
</evidence>
<dbReference type="Gene3D" id="2.20.200.10">
    <property type="entry name" value="Outer membrane efflux proteins (OEP)"/>
    <property type="match status" value="1"/>
</dbReference>
<dbReference type="AlphaFoldDB" id="A0A562R772"/>
<dbReference type="InterPro" id="IPR003423">
    <property type="entry name" value="OMP_efflux"/>
</dbReference>
<protein>
    <submittedName>
        <fullName evidence="3">NodT family efflux transporter outer membrane factor (OMF) lipoprotein</fullName>
    </submittedName>
</protein>
<feature type="chain" id="PRO_5022259419" evidence="2">
    <location>
        <begin position="23"/>
        <end position="476"/>
    </location>
</feature>
<keyword evidence="2" id="KW-0812">Transmembrane</keyword>
<dbReference type="Gene3D" id="1.20.1600.10">
    <property type="entry name" value="Outer membrane efflux proteins (OEP)"/>
    <property type="match status" value="1"/>
</dbReference>
<dbReference type="RefSeq" id="WP_229474511.1">
    <property type="nucleotide sequence ID" value="NZ_VLLB01000005.1"/>
</dbReference>
<dbReference type="PANTHER" id="PTHR30203">
    <property type="entry name" value="OUTER MEMBRANE CATION EFFLUX PROTEIN"/>
    <property type="match status" value="1"/>
</dbReference>
<dbReference type="GO" id="GO:0015562">
    <property type="term" value="F:efflux transmembrane transporter activity"/>
    <property type="evidence" value="ECO:0007669"/>
    <property type="project" value="InterPro"/>
</dbReference>
<dbReference type="InterPro" id="IPR010131">
    <property type="entry name" value="MdtP/NodT-like"/>
</dbReference>
<dbReference type="NCBIfam" id="TIGR01845">
    <property type="entry name" value="outer_NodT"/>
    <property type="match status" value="1"/>
</dbReference>
<keyword evidence="2" id="KW-0472">Membrane</keyword>